<keyword evidence="1" id="KW-0732">Signal</keyword>
<dbReference type="OMA" id="NIDKCAQ"/>
<dbReference type="Proteomes" id="UP000008744">
    <property type="component" value="Unassembled WGS sequence"/>
</dbReference>
<keyword evidence="3" id="KW-1185">Reference proteome</keyword>
<protein>
    <submittedName>
        <fullName evidence="2">GL16813</fullName>
    </submittedName>
</protein>
<evidence type="ECO:0000313" key="3">
    <source>
        <dbReference type="Proteomes" id="UP000008744"/>
    </source>
</evidence>
<dbReference type="EMBL" id="CH479183">
    <property type="protein sequence ID" value="EDW36196.1"/>
    <property type="molecule type" value="Genomic_DNA"/>
</dbReference>
<feature type="signal peptide" evidence="1">
    <location>
        <begin position="1"/>
        <end position="18"/>
    </location>
</feature>
<name>B4GI76_DROPE</name>
<dbReference type="HOGENOM" id="CLU_146243_0_0_1"/>
<sequence length="123" mass="13963">MGNWCLLILLGLIANGVAEVDYPIDIESDRYSTSSATDEHPDNDTPFEFHAAAYMRGNIDKCAQYKDYKVCAIKNGIEITKAKGNPYKFYFRRSKQKKQIEFYNEMATLEQCDPRAALRGHGG</sequence>
<accession>B4GI76</accession>
<dbReference type="AlphaFoldDB" id="B4GI76"/>
<organism evidence="3">
    <name type="scientific">Drosophila persimilis</name>
    <name type="common">Fruit fly</name>
    <dbReference type="NCBI Taxonomy" id="7234"/>
    <lineage>
        <taxon>Eukaryota</taxon>
        <taxon>Metazoa</taxon>
        <taxon>Ecdysozoa</taxon>
        <taxon>Arthropoda</taxon>
        <taxon>Hexapoda</taxon>
        <taxon>Insecta</taxon>
        <taxon>Pterygota</taxon>
        <taxon>Neoptera</taxon>
        <taxon>Endopterygota</taxon>
        <taxon>Diptera</taxon>
        <taxon>Brachycera</taxon>
        <taxon>Muscomorpha</taxon>
        <taxon>Ephydroidea</taxon>
        <taxon>Drosophilidae</taxon>
        <taxon>Drosophila</taxon>
        <taxon>Sophophora</taxon>
    </lineage>
</organism>
<proteinExistence type="predicted"/>
<evidence type="ECO:0000256" key="1">
    <source>
        <dbReference type="SAM" id="SignalP"/>
    </source>
</evidence>
<feature type="chain" id="PRO_5002806584" evidence="1">
    <location>
        <begin position="19"/>
        <end position="123"/>
    </location>
</feature>
<reference evidence="2 3" key="1">
    <citation type="journal article" date="2007" name="Nature">
        <title>Evolution of genes and genomes on the Drosophila phylogeny.</title>
        <authorList>
            <consortium name="Drosophila 12 Genomes Consortium"/>
            <person name="Clark A.G."/>
            <person name="Eisen M.B."/>
            <person name="Smith D.R."/>
            <person name="Bergman C.M."/>
            <person name="Oliver B."/>
            <person name="Markow T.A."/>
            <person name="Kaufman T.C."/>
            <person name="Kellis M."/>
            <person name="Gelbart W."/>
            <person name="Iyer V.N."/>
            <person name="Pollard D.A."/>
            <person name="Sackton T.B."/>
            <person name="Larracuente A.M."/>
            <person name="Singh N.D."/>
            <person name="Abad J.P."/>
            <person name="Abt D.N."/>
            <person name="Adryan B."/>
            <person name="Aguade M."/>
            <person name="Akashi H."/>
            <person name="Anderson W.W."/>
            <person name="Aquadro C.F."/>
            <person name="Ardell D.H."/>
            <person name="Arguello R."/>
            <person name="Artieri C.G."/>
            <person name="Barbash D.A."/>
            <person name="Barker D."/>
            <person name="Barsanti P."/>
            <person name="Batterham P."/>
            <person name="Batzoglou S."/>
            <person name="Begun D."/>
            <person name="Bhutkar A."/>
            <person name="Blanco E."/>
            <person name="Bosak S.A."/>
            <person name="Bradley R.K."/>
            <person name="Brand A.D."/>
            <person name="Brent M.R."/>
            <person name="Brooks A.N."/>
            <person name="Brown R.H."/>
            <person name="Butlin R.K."/>
            <person name="Caggese C."/>
            <person name="Calvi B.R."/>
            <person name="Bernardo de Carvalho A."/>
            <person name="Caspi A."/>
            <person name="Castrezana S."/>
            <person name="Celniker S.E."/>
            <person name="Chang J.L."/>
            <person name="Chapple C."/>
            <person name="Chatterji S."/>
            <person name="Chinwalla A."/>
            <person name="Civetta A."/>
            <person name="Clifton S.W."/>
            <person name="Comeron J.M."/>
            <person name="Costello J.C."/>
            <person name="Coyne J.A."/>
            <person name="Daub J."/>
            <person name="David R.G."/>
            <person name="Delcher A.L."/>
            <person name="Delehaunty K."/>
            <person name="Do C.B."/>
            <person name="Ebling H."/>
            <person name="Edwards K."/>
            <person name="Eickbush T."/>
            <person name="Evans J.D."/>
            <person name="Filipski A."/>
            <person name="Findeiss S."/>
            <person name="Freyhult E."/>
            <person name="Fulton L."/>
            <person name="Fulton R."/>
            <person name="Garcia A.C."/>
            <person name="Gardiner A."/>
            <person name="Garfield D.A."/>
            <person name="Garvin B.E."/>
            <person name="Gibson G."/>
            <person name="Gilbert D."/>
            <person name="Gnerre S."/>
            <person name="Godfrey J."/>
            <person name="Good R."/>
            <person name="Gotea V."/>
            <person name="Gravely B."/>
            <person name="Greenberg A.J."/>
            <person name="Griffiths-Jones S."/>
            <person name="Gross S."/>
            <person name="Guigo R."/>
            <person name="Gustafson E.A."/>
            <person name="Haerty W."/>
            <person name="Hahn M.W."/>
            <person name="Halligan D.L."/>
            <person name="Halpern A.L."/>
            <person name="Halter G.M."/>
            <person name="Han M.V."/>
            <person name="Heger A."/>
            <person name="Hillier L."/>
            <person name="Hinrichs A.S."/>
            <person name="Holmes I."/>
            <person name="Hoskins R.A."/>
            <person name="Hubisz M.J."/>
            <person name="Hultmark D."/>
            <person name="Huntley M.A."/>
            <person name="Jaffe D.B."/>
            <person name="Jagadeeshan S."/>
            <person name="Jeck W.R."/>
            <person name="Johnson J."/>
            <person name="Jones C.D."/>
            <person name="Jordan W.C."/>
            <person name="Karpen G.H."/>
            <person name="Kataoka E."/>
            <person name="Keightley P.D."/>
            <person name="Kheradpour P."/>
            <person name="Kirkness E.F."/>
            <person name="Koerich L.B."/>
            <person name="Kristiansen K."/>
            <person name="Kudrna D."/>
            <person name="Kulathinal R.J."/>
            <person name="Kumar S."/>
            <person name="Kwok R."/>
            <person name="Lander E."/>
            <person name="Langley C.H."/>
            <person name="Lapoint R."/>
            <person name="Lazzaro B.P."/>
            <person name="Lee S.J."/>
            <person name="Levesque L."/>
            <person name="Li R."/>
            <person name="Lin C.F."/>
            <person name="Lin M.F."/>
            <person name="Lindblad-Toh K."/>
            <person name="Llopart A."/>
            <person name="Long M."/>
            <person name="Low L."/>
            <person name="Lozovsky E."/>
            <person name="Lu J."/>
            <person name="Luo M."/>
            <person name="Machado C.A."/>
            <person name="Makalowski W."/>
            <person name="Marzo M."/>
            <person name="Matsuda M."/>
            <person name="Matzkin L."/>
            <person name="McAllister B."/>
            <person name="McBride C.S."/>
            <person name="McKernan B."/>
            <person name="McKernan K."/>
            <person name="Mendez-Lago M."/>
            <person name="Minx P."/>
            <person name="Mollenhauer M.U."/>
            <person name="Montooth K."/>
            <person name="Mount S.M."/>
            <person name="Mu X."/>
            <person name="Myers E."/>
            <person name="Negre B."/>
            <person name="Newfeld S."/>
            <person name="Nielsen R."/>
            <person name="Noor M.A."/>
            <person name="O'Grady P."/>
            <person name="Pachter L."/>
            <person name="Papaceit M."/>
            <person name="Parisi M.J."/>
            <person name="Parisi M."/>
            <person name="Parts L."/>
            <person name="Pedersen J.S."/>
            <person name="Pesole G."/>
            <person name="Phillippy A.M."/>
            <person name="Ponting C.P."/>
            <person name="Pop M."/>
            <person name="Porcelli D."/>
            <person name="Powell J.R."/>
            <person name="Prohaska S."/>
            <person name="Pruitt K."/>
            <person name="Puig M."/>
            <person name="Quesneville H."/>
            <person name="Ram K.R."/>
            <person name="Rand D."/>
            <person name="Rasmussen M.D."/>
            <person name="Reed L.K."/>
            <person name="Reenan R."/>
            <person name="Reily A."/>
            <person name="Remington K.A."/>
            <person name="Rieger T.T."/>
            <person name="Ritchie M.G."/>
            <person name="Robin C."/>
            <person name="Rogers Y.H."/>
            <person name="Rohde C."/>
            <person name="Rozas J."/>
            <person name="Rubenfield M.J."/>
            <person name="Ruiz A."/>
            <person name="Russo S."/>
            <person name="Salzberg S.L."/>
            <person name="Sanchez-Gracia A."/>
            <person name="Saranga D.J."/>
            <person name="Sato H."/>
            <person name="Schaeffer S.W."/>
            <person name="Schatz M.C."/>
            <person name="Schlenke T."/>
            <person name="Schwartz R."/>
            <person name="Segarra C."/>
            <person name="Singh R.S."/>
            <person name="Sirot L."/>
            <person name="Sirota M."/>
            <person name="Sisneros N.B."/>
            <person name="Smith C.D."/>
            <person name="Smith T.F."/>
            <person name="Spieth J."/>
            <person name="Stage D.E."/>
            <person name="Stark A."/>
            <person name="Stephan W."/>
            <person name="Strausberg R.L."/>
            <person name="Strempel S."/>
            <person name="Sturgill D."/>
            <person name="Sutton G."/>
            <person name="Sutton G.G."/>
            <person name="Tao W."/>
            <person name="Teichmann S."/>
            <person name="Tobari Y.N."/>
            <person name="Tomimura Y."/>
            <person name="Tsolas J.M."/>
            <person name="Valente V.L."/>
            <person name="Venter E."/>
            <person name="Venter J.C."/>
            <person name="Vicario S."/>
            <person name="Vieira F.G."/>
            <person name="Vilella A.J."/>
            <person name="Villasante A."/>
            <person name="Walenz B."/>
            <person name="Wang J."/>
            <person name="Wasserman M."/>
            <person name="Watts T."/>
            <person name="Wilson D."/>
            <person name="Wilson R.K."/>
            <person name="Wing R.A."/>
            <person name="Wolfner M.F."/>
            <person name="Wong A."/>
            <person name="Wong G.K."/>
            <person name="Wu C.I."/>
            <person name="Wu G."/>
            <person name="Yamamoto D."/>
            <person name="Yang H.P."/>
            <person name="Yang S.P."/>
            <person name="Yorke J.A."/>
            <person name="Yoshida K."/>
            <person name="Zdobnov E."/>
            <person name="Zhang P."/>
            <person name="Zhang Y."/>
            <person name="Zimin A.V."/>
            <person name="Baldwin J."/>
            <person name="Abdouelleil A."/>
            <person name="Abdulkadir J."/>
            <person name="Abebe A."/>
            <person name="Abera B."/>
            <person name="Abreu J."/>
            <person name="Acer S.C."/>
            <person name="Aftuck L."/>
            <person name="Alexander A."/>
            <person name="An P."/>
            <person name="Anderson E."/>
            <person name="Anderson S."/>
            <person name="Arachi H."/>
            <person name="Azer M."/>
            <person name="Bachantsang P."/>
            <person name="Barry A."/>
            <person name="Bayul T."/>
            <person name="Berlin A."/>
            <person name="Bessette D."/>
            <person name="Bloom T."/>
            <person name="Blye J."/>
            <person name="Boguslavskiy L."/>
            <person name="Bonnet C."/>
            <person name="Boukhgalter B."/>
            <person name="Bourzgui I."/>
            <person name="Brown A."/>
            <person name="Cahill P."/>
            <person name="Channer S."/>
            <person name="Cheshatsang Y."/>
            <person name="Chuda L."/>
            <person name="Citroen M."/>
            <person name="Collymore A."/>
            <person name="Cooke P."/>
            <person name="Costello M."/>
            <person name="D'Aco K."/>
            <person name="Daza R."/>
            <person name="De Haan G."/>
            <person name="DeGray S."/>
            <person name="DeMaso C."/>
            <person name="Dhargay N."/>
            <person name="Dooley K."/>
            <person name="Dooley E."/>
            <person name="Doricent M."/>
            <person name="Dorje P."/>
            <person name="Dorjee K."/>
            <person name="Dupes A."/>
            <person name="Elong R."/>
            <person name="Falk J."/>
            <person name="Farina A."/>
            <person name="Faro S."/>
            <person name="Ferguson D."/>
            <person name="Fisher S."/>
            <person name="Foley C.D."/>
            <person name="Franke A."/>
            <person name="Friedrich D."/>
            <person name="Gadbois L."/>
            <person name="Gearin G."/>
            <person name="Gearin C.R."/>
            <person name="Giannoukos G."/>
            <person name="Goode T."/>
            <person name="Graham J."/>
            <person name="Grandbois E."/>
            <person name="Grewal S."/>
            <person name="Gyaltsen K."/>
            <person name="Hafez N."/>
            <person name="Hagos B."/>
            <person name="Hall J."/>
            <person name="Henson C."/>
            <person name="Hollinger A."/>
            <person name="Honan T."/>
            <person name="Huard M.D."/>
            <person name="Hughes L."/>
            <person name="Hurhula B."/>
            <person name="Husby M.E."/>
            <person name="Kamat A."/>
            <person name="Kanga B."/>
            <person name="Kashin S."/>
            <person name="Khazanovich D."/>
            <person name="Kisner P."/>
            <person name="Lance K."/>
            <person name="Lara M."/>
            <person name="Lee W."/>
            <person name="Lennon N."/>
            <person name="Letendre F."/>
            <person name="LeVine R."/>
            <person name="Lipovsky A."/>
            <person name="Liu X."/>
            <person name="Liu J."/>
            <person name="Liu S."/>
            <person name="Lokyitsang T."/>
            <person name="Lokyitsang Y."/>
            <person name="Lubonja R."/>
            <person name="Lui A."/>
            <person name="MacDonald P."/>
            <person name="Magnisalis V."/>
            <person name="Maru K."/>
            <person name="Matthews C."/>
            <person name="McCusker W."/>
            <person name="McDonough S."/>
            <person name="Mehta T."/>
            <person name="Meldrim J."/>
            <person name="Meneus L."/>
            <person name="Mihai O."/>
            <person name="Mihalev A."/>
            <person name="Mihova T."/>
            <person name="Mittelman R."/>
            <person name="Mlenga V."/>
            <person name="Montmayeur A."/>
            <person name="Mulrain L."/>
            <person name="Navidi A."/>
            <person name="Naylor J."/>
            <person name="Negash T."/>
            <person name="Nguyen T."/>
            <person name="Nguyen N."/>
            <person name="Nicol R."/>
            <person name="Norbu C."/>
            <person name="Norbu N."/>
            <person name="Novod N."/>
            <person name="O'Neill B."/>
            <person name="Osman S."/>
            <person name="Markiewicz E."/>
            <person name="Oyono O.L."/>
            <person name="Patti C."/>
            <person name="Phunkhang P."/>
            <person name="Pierre F."/>
            <person name="Priest M."/>
            <person name="Raghuraman S."/>
            <person name="Rege F."/>
            <person name="Reyes R."/>
            <person name="Rise C."/>
            <person name="Rogov P."/>
            <person name="Ross K."/>
            <person name="Ryan E."/>
            <person name="Settipalli S."/>
            <person name="Shea T."/>
            <person name="Sherpa N."/>
            <person name="Shi L."/>
            <person name="Shih D."/>
            <person name="Sparrow T."/>
            <person name="Spaulding J."/>
            <person name="Stalker J."/>
            <person name="Stange-Thomann N."/>
            <person name="Stavropoulos S."/>
            <person name="Stone C."/>
            <person name="Strader C."/>
            <person name="Tesfaye S."/>
            <person name="Thomson T."/>
            <person name="Thoulutsang Y."/>
            <person name="Thoulutsang D."/>
            <person name="Topham K."/>
            <person name="Topping I."/>
            <person name="Tsamla T."/>
            <person name="Vassiliev H."/>
            <person name="Vo A."/>
            <person name="Wangchuk T."/>
            <person name="Wangdi T."/>
            <person name="Weiand M."/>
            <person name="Wilkinson J."/>
            <person name="Wilson A."/>
            <person name="Yadav S."/>
            <person name="Young G."/>
            <person name="Yu Q."/>
            <person name="Zembek L."/>
            <person name="Zhong D."/>
            <person name="Zimmer A."/>
            <person name="Zwirko Z."/>
            <person name="Jaffe D.B."/>
            <person name="Alvarez P."/>
            <person name="Brockman W."/>
            <person name="Butler J."/>
            <person name="Chin C."/>
            <person name="Gnerre S."/>
            <person name="Grabherr M."/>
            <person name="Kleber M."/>
            <person name="Mauceli E."/>
            <person name="MacCallum I."/>
        </authorList>
    </citation>
    <scope>NUCLEOTIDE SEQUENCE [LARGE SCALE GENOMIC DNA]</scope>
    <source>
        <strain evidence="3">MSH-3 / Tucson 14011-0111.49</strain>
    </source>
</reference>
<gene>
    <name evidence="2" type="primary">Dper\GL16813</name>
    <name evidence="2" type="ORF">Dper_GL16813</name>
</gene>
<evidence type="ECO:0000313" key="2">
    <source>
        <dbReference type="EMBL" id="EDW36196.1"/>
    </source>
</evidence>